<dbReference type="InterPro" id="IPR029058">
    <property type="entry name" value="AB_hydrolase_fold"/>
</dbReference>
<evidence type="ECO:0000313" key="1">
    <source>
        <dbReference type="EMBL" id="PSL28356.1"/>
    </source>
</evidence>
<organism evidence="1 2">
    <name type="scientific">Chitinophaga ginsengisoli</name>
    <dbReference type="NCBI Taxonomy" id="363837"/>
    <lineage>
        <taxon>Bacteria</taxon>
        <taxon>Pseudomonadati</taxon>
        <taxon>Bacteroidota</taxon>
        <taxon>Chitinophagia</taxon>
        <taxon>Chitinophagales</taxon>
        <taxon>Chitinophagaceae</taxon>
        <taxon>Chitinophaga</taxon>
    </lineage>
</organism>
<dbReference type="SUPFAM" id="SSF53474">
    <property type="entry name" value="alpha/beta-Hydrolases"/>
    <property type="match status" value="1"/>
</dbReference>
<accession>A0A2P8G350</accession>
<evidence type="ECO:0000313" key="2">
    <source>
        <dbReference type="Proteomes" id="UP000240978"/>
    </source>
</evidence>
<sequence>MPKILAVHGIGQQFKGDAVIHDEWWPYLLSGVHKAGGELNPLDLVCPFYGDLFRRGDHLGPDPIYRPEDLNEEEIHLLENLWEEAAKIEPGKVPSKSDFEGEYLSSTPQWIQRALNSLSKSKFFVRLSQNMMMGDLKQVISYMNNKDIHDAIINRVLEKLTADVKIVIGHSLGSVVAYESLFRNDHNVVCFITMGSPLGIRNLIFDKLNPRPTKGQGLVPPVDSWLNVADKGDVVALDKTLSGLFGNRVRDLIVNNGSDAHSGQHYLSTSQIGKIITKNL</sequence>
<keyword evidence="2" id="KW-1185">Reference proteome</keyword>
<evidence type="ECO:0008006" key="3">
    <source>
        <dbReference type="Google" id="ProtNLM"/>
    </source>
</evidence>
<reference evidence="1 2" key="1">
    <citation type="submission" date="2018-03" db="EMBL/GenBank/DDBJ databases">
        <title>Genomic Encyclopedia of Archaeal and Bacterial Type Strains, Phase II (KMG-II): from individual species to whole genera.</title>
        <authorList>
            <person name="Goeker M."/>
        </authorList>
    </citation>
    <scope>NUCLEOTIDE SEQUENCE [LARGE SCALE GENOMIC DNA]</scope>
    <source>
        <strain evidence="1 2">DSM 18107</strain>
    </source>
</reference>
<dbReference type="AlphaFoldDB" id="A0A2P8G350"/>
<comment type="caution">
    <text evidence="1">The sequence shown here is derived from an EMBL/GenBank/DDBJ whole genome shotgun (WGS) entry which is preliminary data.</text>
</comment>
<dbReference type="OrthoDB" id="980024at2"/>
<proteinExistence type="predicted"/>
<dbReference type="EMBL" id="PYGK01000008">
    <property type="protein sequence ID" value="PSL28356.1"/>
    <property type="molecule type" value="Genomic_DNA"/>
</dbReference>
<dbReference type="RefSeq" id="WP_106603816.1">
    <property type="nucleotide sequence ID" value="NZ_PYGK01000008.1"/>
</dbReference>
<gene>
    <name evidence="1" type="ORF">CLV42_108277</name>
</gene>
<dbReference type="Proteomes" id="UP000240978">
    <property type="component" value="Unassembled WGS sequence"/>
</dbReference>
<name>A0A2P8G350_9BACT</name>
<protein>
    <recommendedName>
        <fullName evidence="3">PGAP1-like protein</fullName>
    </recommendedName>
</protein>